<organism evidence="1">
    <name type="scientific">Picea sitchensis</name>
    <name type="common">Sitka spruce</name>
    <name type="synonym">Pinus sitchensis</name>
    <dbReference type="NCBI Taxonomy" id="3332"/>
    <lineage>
        <taxon>Eukaryota</taxon>
        <taxon>Viridiplantae</taxon>
        <taxon>Streptophyta</taxon>
        <taxon>Embryophyta</taxon>
        <taxon>Tracheophyta</taxon>
        <taxon>Spermatophyta</taxon>
        <taxon>Pinopsida</taxon>
        <taxon>Pinidae</taxon>
        <taxon>Conifers I</taxon>
        <taxon>Pinales</taxon>
        <taxon>Pinaceae</taxon>
        <taxon>Picea</taxon>
    </lineage>
</organism>
<accession>A9P1U2</accession>
<evidence type="ECO:0000313" key="1">
    <source>
        <dbReference type="EMBL" id="ABK26853.1"/>
    </source>
</evidence>
<sequence length="68" mass="7602">MGIARAPLFCGIQYRNLFGERGVKIFLYGQVIRFSLGIMWGSKGCINEITTCCVIQCNTVLKWVRGNG</sequence>
<reference evidence="1" key="1">
    <citation type="journal article" date="2008" name="BMC Genomics">
        <title>A conifer genomics resource of 200,000 spruce (Picea spp.) ESTs and 6,464 high-quality, sequence-finished full-length cDNAs for Sitka spruce (Picea sitchensis).</title>
        <authorList>
            <person name="Ralph S.G."/>
            <person name="Chun H.J."/>
            <person name="Kolosova N."/>
            <person name="Cooper D."/>
            <person name="Oddy C."/>
            <person name="Ritland C.E."/>
            <person name="Kirkpatrick R."/>
            <person name="Moore R."/>
            <person name="Barber S."/>
            <person name="Holt R.A."/>
            <person name="Jones S.J."/>
            <person name="Marra M.A."/>
            <person name="Douglas C.J."/>
            <person name="Ritland K."/>
            <person name="Bohlmann J."/>
        </authorList>
    </citation>
    <scope>NUCLEOTIDE SEQUENCE</scope>
    <source>
        <tissue evidence="1">Green portion of the leader tissue</tissue>
    </source>
</reference>
<protein>
    <submittedName>
        <fullName evidence="1">Uncharacterized protein</fullName>
    </submittedName>
</protein>
<dbReference type="EMBL" id="EF087616">
    <property type="protein sequence ID" value="ABK26853.1"/>
    <property type="molecule type" value="mRNA"/>
</dbReference>
<proteinExistence type="evidence at transcript level"/>
<dbReference type="AlphaFoldDB" id="A9P1U2"/>
<name>A9P1U2_PICSI</name>